<dbReference type="GO" id="GO:0005886">
    <property type="term" value="C:plasma membrane"/>
    <property type="evidence" value="ECO:0007669"/>
    <property type="project" value="UniProtKB-SubCell"/>
</dbReference>
<dbReference type="InterPro" id="IPR036259">
    <property type="entry name" value="MFS_trans_sf"/>
</dbReference>
<evidence type="ECO:0000259" key="10">
    <source>
        <dbReference type="PROSITE" id="PS50850"/>
    </source>
</evidence>
<dbReference type="InterPro" id="IPR011701">
    <property type="entry name" value="MFS"/>
</dbReference>
<dbReference type="NCBIfam" id="TIGR00900">
    <property type="entry name" value="2A0121"/>
    <property type="match status" value="1"/>
</dbReference>
<feature type="transmembrane region" description="Helical" evidence="9">
    <location>
        <begin position="174"/>
        <end position="193"/>
    </location>
</feature>
<feature type="transmembrane region" description="Helical" evidence="9">
    <location>
        <begin position="73"/>
        <end position="97"/>
    </location>
</feature>
<dbReference type="InterPro" id="IPR004751">
    <property type="entry name" value="Drug_antiport"/>
</dbReference>
<dbReference type="EMBL" id="LQIR01000018">
    <property type="protein sequence ID" value="KUI15842.1"/>
    <property type="molecule type" value="Genomic_DNA"/>
</dbReference>
<evidence type="ECO:0000256" key="3">
    <source>
        <dbReference type="ARBA" id="ARBA00022475"/>
    </source>
</evidence>
<dbReference type="PANTHER" id="PTHR23513:SF9">
    <property type="entry name" value="ENTEROBACTIN EXPORTER ENTS"/>
    <property type="match status" value="1"/>
</dbReference>
<accession>A0A101A7A9</accession>
<evidence type="ECO:0000256" key="5">
    <source>
        <dbReference type="ARBA" id="ARBA00022989"/>
    </source>
</evidence>
<dbReference type="PROSITE" id="PS50850">
    <property type="entry name" value="MFS"/>
    <property type="match status" value="1"/>
</dbReference>
<evidence type="ECO:0000256" key="6">
    <source>
        <dbReference type="ARBA" id="ARBA00023136"/>
    </source>
</evidence>
<feature type="domain" description="Major facilitator superfamily (MFS) profile" evidence="10">
    <location>
        <begin position="225"/>
        <end position="409"/>
    </location>
</feature>
<feature type="transmembrane region" description="Helical" evidence="9">
    <location>
        <begin position="348"/>
        <end position="368"/>
    </location>
</feature>
<feature type="transmembrane region" description="Helical" evidence="9">
    <location>
        <begin position="103"/>
        <end position="123"/>
    </location>
</feature>
<keyword evidence="2" id="KW-0813">Transport</keyword>
<evidence type="ECO:0000256" key="9">
    <source>
        <dbReference type="SAM" id="Phobius"/>
    </source>
</evidence>
<comment type="caution">
    <text evidence="11">The sequence shown here is derived from an EMBL/GenBank/DDBJ whole genome shotgun (WGS) entry which is preliminary data.</text>
</comment>
<evidence type="ECO:0000313" key="12">
    <source>
        <dbReference type="Proteomes" id="UP000053707"/>
    </source>
</evidence>
<feature type="transmembrane region" description="Helical" evidence="9">
    <location>
        <begin position="9"/>
        <end position="34"/>
    </location>
</feature>
<evidence type="ECO:0000256" key="8">
    <source>
        <dbReference type="ARBA" id="ARBA00040914"/>
    </source>
</evidence>
<dbReference type="PANTHER" id="PTHR23513">
    <property type="entry name" value="INTEGRAL MEMBRANE EFFLUX PROTEIN-RELATED"/>
    <property type="match status" value="1"/>
</dbReference>
<keyword evidence="3" id="KW-1003">Cell membrane</keyword>
<evidence type="ECO:0000256" key="1">
    <source>
        <dbReference type="ARBA" id="ARBA00004429"/>
    </source>
</evidence>
<keyword evidence="12" id="KW-1185">Reference proteome</keyword>
<comment type="similarity">
    <text evidence="7">Belongs to the major facilitator superfamily. Drug:H(+) antiporter-3 (DHA3) (TC 2.A.1.21) family.</text>
</comment>
<dbReference type="AlphaFoldDB" id="A0A101A7A9"/>
<dbReference type="Pfam" id="PF07690">
    <property type="entry name" value="MFS_1"/>
    <property type="match status" value="1"/>
</dbReference>
<protein>
    <recommendedName>
        <fullName evidence="8">Multidrug efflux pump Tap</fullName>
    </recommendedName>
</protein>
<feature type="transmembrane region" description="Helical" evidence="9">
    <location>
        <begin position="46"/>
        <end position="66"/>
    </location>
</feature>
<feature type="transmembrane region" description="Helical" evidence="9">
    <location>
        <begin position="144"/>
        <end position="168"/>
    </location>
</feature>
<evidence type="ECO:0000256" key="2">
    <source>
        <dbReference type="ARBA" id="ARBA00022448"/>
    </source>
</evidence>
<keyword evidence="5 9" id="KW-1133">Transmembrane helix</keyword>
<feature type="transmembrane region" description="Helical" evidence="9">
    <location>
        <begin position="224"/>
        <end position="242"/>
    </location>
</feature>
<gene>
    <name evidence="11" type="ORF">AU192_04960</name>
</gene>
<dbReference type="RefSeq" id="WP_064396289.1">
    <property type="nucleotide sequence ID" value="NZ_LQIR01000018.1"/>
</dbReference>
<dbReference type="InterPro" id="IPR020846">
    <property type="entry name" value="MFS_dom"/>
</dbReference>
<feature type="transmembrane region" description="Helical" evidence="9">
    <location>
        <begin position="262"/>
        <end position="280"/>
    </location>
</feature>
<sequence length="409" mass="42667">MTDSRRGPLILIFFAALTAGAGNGISLVAFPWLVLQRNGSALDASIVAMAGSLPLLVATLIAGAAVDYLGRRLVSIISDALSALSVAAVPVLALAFGVEAVNVAVLATLAALGAFFDPAGMTARETMLPEAAIRAGWTLDRANSVYEAVFNLAYIVGPGIGGLLIATLGGINTMWVTASAFVLSIAAIAVLRLEGAGTPDRTSLPEGVWAGVVEGLRFVWHNRVLRTLAIVDLVVTGLYMPMESVLFPKYFTDRDEPVQLGWVLMALSIGGLVGALGYAVSSKYISRRVTMLTAVLTLGVAMTVIAFLPPLPLILVLSAIVGLVYGPIQPIYNYVMQTRAPQHLRGRVVGVMGSLAYAAGPLGLIIAGPLADSAGLHTTFLALALPMLLLGIIAVFLPALRELDYPPTV</sequence>
<dbReference type="Gene3D" id="1.20.1250.20">
    <property type="entry name" value="MFS general substrate transporter like domains"/>
    <property type="match status" value="2"/>
</dbReference>
<name>A0A101A7A9_9MYCO</name>
<evidence type="ECO:0000313" key="11">
    <source>
        <dbReference type="EMBL" id="KUI15842.1"/>
    </source>
</evidence>
<comment type="subcellular location">
    <subcellularLocation>
        <location evidence="1">Cell inner membrane</location>
        <topology evidence="1">Multi-pass membrane protein</topology>
    </subcellularLocation>
</comment>
<proteinExistence type="inferred from homology"/>
<reference evidence="11 12" key="1">
    <citation type="submission" date="2016-01" db="EMBL/GenBank/DDBJ databases">
        <authorList>
            <consortium name="TB Trials Study Group"/>
            <person name="Sutton G."/>
            <person name="Brinkac L."/>
            <person name="Sanka R."/>
            <person name="Adams M."/>
            <person name="Lau E.L."/>
            <person name="Macaden R."/>
            <person name="Grewal H.M.S."/>
        </authorList>
    </citation>
    <scope>NUCLEOTIDE SEQUENCE [LARGE SCALE GENOMIC DNA]</scope>
    <source>
        <strain evidence="11 12">IS-1744</strain>
    </source>
</reference>
<keyword evidence="4 9" id="KW-0812">Transmembrane</keyword>
<dbReference type="GO" id="GO:0022857">
    <property type="term" value="F:transmembrane transporter activity"/>
    <property type="evidence" value="ECO:0007669"/>
    <property type="project" value="InterPro"/>
</dbReference>
<evidence type="ECO:0000256" key="4">
    <source>
        <dbReference type="ARBA" id="ARBA00022692"/>
    </source>
</evidence>
<dbReference type="GO" id="GO:0046677">
    <property type="term" value="P:response to antibiotic"/>
    <property type="evidence" value="ECO:0007669"/>
    <property type="project" value="UniProtKB-KW"/>
</dbReference>
<keyword evidence="6 9" id="KW-0472">Membrane</keyword>
<organism evidence="11 12">
    <name type="scientific">Mycobacterium lehmannii</name>
    <dbReference type="NCBI Taxonomy" id="2048550"/>
    <lineage>
        <taxon>Bacteria</taxon>
        <taxon>Bacillati</taxon>
        <taxon>Actinomycetota</taxon>
        <taxon>Actinomycetes</taxon>
        <taxon>Mycobacteriales</taxon>
        <taxon>Mycobacteriaceae</taxon>
        <taxon>Mycobacterium</taxon>
    </lineage>
</organism>
<feature type="transmembrane region" description="Helical" evidence="9">
    <location>
        <begin position="314"/>
        <end position="336"/>
    </location>
</feature>
<evidence type="ECO:0000256" key="7">
    <source>
        <dbReference type="ARBA" id="ARBA00038075"/>
    </source>
</evidence>
<dbReference type="SUPFAM" id="SSF103473">
    <property type="entry name" value="MFS general substrate transporter"/>
    <property type="match status" value="1"/>
</dbReference>
<dbReference type="Proteomes" id="UP000053707">
    <property type="component" value="Unassembled WGS sequence"/>
</dbReference>
<feature type="transmembrane region" description="Helical" evidence="9">
    <location>
        <begin position="289"/>
        <end position="308"/>
    </location>
</feature>
<feature type="transmembrane region" description="Helical" evidence="9">
    <location>
        <begin position="380"/>
        <end position="400"/>
    </location>
</feature>
<dbReference type="CDD" id="cd06173">
    <property type="entry name" value="MFS_MefA_like"/>
    <property type="match status" value="1"/>
</dbReference>